<gene>
    <name evidence="1" type="ORF">rCG_29267</name>
</gene>
<protein>
    <submittedName>
        <fullName evidence="1">RCG29267</fullName>
    </submittedName>
</protein>
<dbReference type="AlphaFoldDB" id="A6K834"/>
<proteinExistence type="predicted"/>
<dbReference type="Proteomes" id="UP000234681">
    <property type="component" value="Chromosome 7"/>
</dbReference>
<organism evidence="1 2">
    <name type="scientific">Rattus norvegicus</name>
    <name type="common">Rat</name>
    <dbReference type="NCBI Taxonomy" id="10116"/>
    <lineage>
        <taxon>Eukaryota</taxon>
        <taxon>Metazoa</taxon>
        <taxon>Chordata</taxon>
        <taxon>Craniata</taxon>
        <taxon>Vertebrata</taxon>
        <taxon>Euteleostomi</taxon>
        <taxon>Mammalia</taxon>
        <taxon>Eutheria</taxon>
        <taxon>Euarchontoglires</taxon>
        <taxon>Glires</taxon>
        <taxon>Rodentia</taxon>
        <taxon>Myomorpha</taxon>
        <taxon>Muroidea</taxon>
        <taxon>Muridae</taxon>
        <taxon>Murinae</taxon>
        <taxon>Rattus</taxon>
    </lineage>
</organism>
<name>A6K834_RAT</name>
<accession>A6K834</accession>
<evidence type="ECO:0000313" key="2">
    <source>
        <dbReference type="Proteomes" id="UP000234681"/>
    </source>
</evidence>
<dbReference type="EMBL" id="CH474029">
    <property type="protein sequence ID" value="EDL89104.1"/>
    <property type="molecule type" value="Genomic_DNA"/>
</dbReference>
<reference evidence="2" key="1">
    <citation type="submission" date="2005-09" db="EMBL/GenBank/DDBJ databases">
        <authorList>
            <person name="Mural R.J."/>
            <person name="Li P.W."/>
            <person name="Adams M.D."/>
            <person name="Amanatides P.G."/>
            <person name="Baden-Tillson H."/>
            <person name="Barnstead M."/>
            <person name="Chin S.H."/>
            <person name="Dew I."/>
            <person name="Evans C.A."/>
            <person name="Ferriera S."/>
            <person name="Flanigan M."/>
            <person name="Fosler C."/>
            <person name="Glodek A."/>
            <person name="Gu Z."/>
            <person name="Holt R.A."/>
            <person name="Jennings D."/>
            <person name="Kraft C.L."/>
            <person name="Lu F."/>
            <person name="Nguyen T."/>
            <person name="Nusskern D.R."/>
            <person name="Pfannkoch C.M."/>
            <person name="Sitter C."/>
            <person name="Sutton G.G."/>
            <person name="Venter J.C."/>
            <person name="Wang Z."/>
            <person name="Woodage T."/>
            <person name="Zheng X.H."/>
            <person name="Zhong F."/>
        </authorList>
    </citation>
    <scope>NUCLEOTIDE SEQUENCE [LARGE SCALE GENOMIC DNA]</scope>
    <source>
        <strain>BN</strain>
        <strain evidence="2">Sprague-Dawley</strain>
    </source>
</reference>
<evidence type="ECO:0000313" key="1">
    <source>
        <dbReference type="EMBL" id="EDL89104.1"/>
    </source>
</evidence>
<sequence length="126" mass="14979">MAEKSKRRAKISPLETKRIIQRTSKNYVLFFEKINEVDKLLAKLRDIFQIKNIRNKREIRSDNGEIQSIIRSYFKSIYSTKLENIKEMDGFLNSYHLPKLNQNQVNYLNIPITSKEMETVIKISQL</sequence>